<feature type="compositionally biased region" description="Basic and acidic residues" evidence="6">
    <location>
        <begin position="17"/>
        <end position="26"/>
    </location>
</feature>
<organism evidence="8 9">
    <name type="scientific">Melanomma pulvis-pyrius CBS 109.77</name>
    <dbReference type="NCBI Taxonomy" id="1314802"/>
    <lineage>
        <taxon>Eukaryota</taxon>
        <taxon>Fungi</taxon>
        <taxon>Dikarya</taxon>
        <taxon>Ascomycota</taxon>
        <taxon>Pezizomycotina</taxon>
        <taxon>Dothideomycetes</taxon>
        <taxon>Pleosporomycetidae</taxon>
        <taxon>Pleosporales</taxon>
        <taxon>Melanommataceae</taxon>
        <taxon>Melanomma</taxon>
    </lineage>
</organism>
<dbReference type="PRINTS" id="PR00625">
    <property type="entry name" value="JDOMAIN"/>
</dbReference>
<evidence type="ECO:0000313" key="9">
    <source>
        <dbReference type="Proteomes" id="UP000799757"/>
    </source>
</evidence>
<evidence type="ECO:0000256" key="4">
    <source>
        <dbReference type="ARBA" id="ARBA00022989"/>
    </source>
</evidence>
<dbReference type="InterPro" id="IPR018253">
    <property type="entry name" value="DnaJ_domain_CS"/>
</dbReference>
<dbReference type="Proteomes" id="UP000799757">
    <property type="component" value="Unassembled WGS sequence"/>
</dbReference>
<dbReference type="PANTHER" id="PTHR43908:SF3">
    <property type="entry name" value="AT29763P-RELATED"/>
    <property type="match status" value="1"/>
</dbReference>
<evidence type="ECO:0000259" key="7">
    <source>
        <dbReference type="PROSITE" id="PS50076"/>
    </source>
</evidence>
<evidence type="ECO:0000256" key="3">
    <source>
        <dbReference type="ARBA" id="ARBA00022824"/>
    </source>
</evidence>
<dbReference type="Pfam" id="PF09320">
    <property type="entry name" value="DUF1977"/>
    <property type="match status" value="1"/>
</dbReference>
<comment type="subcellular location">
    <subcellularLocation>
        <location evidence="1">Endoplasmic reticulum membrane</location>
        <topology evidence="1">Single-pass membrane protein</topology>
    </subcellularLocation>
</comment>
<evidence type="ECO:0000256" key="6">
    <source>
        <dbReference type="SAM" id="MobiDB-lite"/>
    </source>
</evidence>
<keyword evidence="4" id="KW-1133">Transmembrane helix</keyword>
<accession>A0A6A6WVI9</accession>
<dbReference type="GO" id="GO:0005789">
    <property type="term" value="C:endoplasmic reticulum membrane"/>
    <property type="evidence" value="ECO:0007669"/>
    <property type="project" value="UniProtKB-SubCell"/>
</dbReference>
<evidence type="ECO:0000313" key="8">
    <source>
        <dbReference type="EMBL" id="KAF2788102.1"/>
    </source>
</evidence>
<dbReference type="CDD" id="cd06257">
    <property type="entry name" value="DnaJ"/>
    <property type="match status" value="1"/>
</dbReference>
<dbReference type="Pfam" id="PF00226">
    <property type="entry name" value="DnaJ"/>
    <property type="match status" value="1"/>
</dbReference>
<dbReference type="SMART" id="SM00271">
    <property type="entry name" value="DnaJ"/>
    <property type="match status" value="1"/>
</dbReference>
<keyword evidence="3" id="KW-0256">Endoplasmic reticulum</keyword>
<dbReference type="FunFam" id="1.10.287.110:FF:000069">
    <property type="entry name" value="ER associated DnaJ chaperone"/>
    <property type="match status" value="1"/>
</dbReference>
<feature type="region of interest" description="Disordered" evidence="6">
    <location>
        <begin position="205"/>
        <end position="229"/>
    </location>
</feature>
<dbReference type="EMBL" id="MU002247">
    <property type="protein sequence ID" value="KAF2788102.1"/>
    <property type="molecule type" value="Genomic_DNA"/>
</dbReference>
<dbReference type="InterPro" id="IPR015399">
    <property type="entry name" value="DUF1977_DnaJ-like"/>
</dbReference>
<name>A0A6A6WVI9_9PLEO</name>
<keyword evidence="9" id="KW-1185">Reference proteome</keyword>
<proteinExistence type="predicted"/>
<dbReference type="PROSITE" id="PS00636">
    <property type="entry name" value="DNAJ_1"/>
    <property type="match status" value="1"/>
</dbReference>
<dbReference type="InterPro" id="IPR036869">
    <property type="entry name" value="J_dom_sf"/>
</dbReference>
<protein>
    <submittedName>
        <fullName evidence="8">DUF1977-domain-containing protein</fullName>
    </submittedName>
</protein>
<feature type="region of interest" description="Disordered" evidence="6">
    <location>
        <begin position="117"/>
        <end position="152"/>
    </location>
</feature>
<feature type="domain" description="J" evidence="7">
    <location>
        <begin position="49"/>
        <end position="116"/>
    </location>
</feature>
<dbReference type="AlphaFoldDB" id="A0A6A6WVI9"/>
<evidence type="ECO:0000256" key="2">
    <source>
        <dbReference type="ARBA" id="ARBA00022692"/>
    </source>
</evidence>
<keyword evidence="2" id="KW-0812">Transmembrane</keyword>
<dbReference type="OrthoDB" id="1507364at2759"/>
<feature type="compositionally biased region" description="Low complexity" evidence="6">
    <location>
        <begin position="136"/>
        <end position="150"/>
    </location>
</feature>
<reference evidence="8" key="1">
    <citation type="journal article" date="2020" name="Stud. Mycol.">
        <title>101 Dothideomycetes genomes: a test case for predicting lifestyles and emergence of pathogens.</title>
        <authorList>
            <person name="Haridas S."/>
            <person name="Albert R."/>
            <person name="Binder M."/>
            <person name="Bloem J."/>
            <person name="Labutti K."/>
            <person name="Salamov A."/>
            <person name="Andreopoulos B."/>
            <person name="Baker S."/>
            <person name="Barry K."/>
            <person name="Bills G."/>
            <person name="Bluhm B."/>
            <person name="Cannon C."/>
            <person name="Castanera R."/>
            <person name="Culley D."/>
            <person name="Daum C."/>
            <person name="Ezra D."/>
            <person name="Gonzalez J."/>
            <person name="Henrissat B."/>
            <person name="Kuo A."/>
            <person name="Liang C."/>
            <person name="Lipzen A."/>
            <person name="Lutzoni F."/>
            <person name="Magnuson J."/>
            <person name="Mondo S."/>
            <person name="Nolan M."/>
            <person name="Ohm R."/>
            <person name="Pangilinan J."/>
            <person name="Park H.-J."/>
            <person name="Ramirez L."/>
            <person name="Alfaro M."/>
            <person name="Sun H."/>
            <person name="Tritt A."/>
            <person name="Yoshinaga Y."/>
            <person name="Zwiers L.-H."/>
            <person name="Turgeon B."/>
            <person name="Goodwin S."/>
            <person name="Spatafora J."/>
            <person name="Crous P."/>
            <person name="Grigoriev I."/>
        </authorList>
    </citation>
    <scope>NUCLEOTIDE SEQUENCE</scope>
    <source>
        <strain evidence="8">CBS 109.77</strain>
    </source>
</reference>
<dbReference type="Gene3D" id="1.10.287.110">
    <property type="entry name" value="DnaJ domain"/>
    <property type="match status" value="1"/>
</dbReference>
<dbReference type="SUPFAM" id="SSF46565">
    <property type="entry name" value="Chaperone J-domain"/>
    <property type="match status" value="1"/>
</dbReference>
<feature type="region of interest" description="Disordered" evidence="6">
    <location>
        <begin position="1"/>
        <end position="30"/>
    </location>
</feature>
<gene>
    <name evidence="8" type="ORF">K505DRAFT_256257</name>
</gene>
<evidence type="ECO:0000256" key="1">
    <source>
        <dbReference type="ARBA" id="ARBA00004389"/>
    </source>
</evidence>
<dbReference type="PROSITE" id="PS50076">
    <property type="entry name" value="DNAJ_2"/>
    <property type="match status" value="1"/>
</dbReference>
<dbReference type="GO" id="GO:0071218">
    <property type="term" value="P:cellular response to misfolded protein"/>
    <property type="evidence" value="ECO:0007669"/>
    <property type="project" value="TreeGrafter"/>
</dbReference>
<dbReference type="InterPro" id="IPR001623">
    <property type="entry name" value="DnaJ_domain"/>
</dbReference>
<evidence type="ECO:0000256" key="5">
    <source>
        <dbReference type="ARBA" id="ARBA00023136"/>
    </source>
</evidence>
<dbReference type="PANTHER" id="PTHR43908">
    <property type="entry name" value="AT29763P-RELATED"/>
    <property type="match status" value="1"/>
</dbReference>
<sequence length="367" mass="39813">MSAKASGADSRSANGDAKNRQHHDGSAGRAFTVEQKAAVIRIKRCSPTAFYEILGLEEVKATCSEGEIKKAYRKLSLLTHPDKNGYEGADEAFKLVSKAFQVLSDADKKAKYDRFGGDPDSRFPGASAGGGGSGFGNFSRGSSGGAQRQGPMWEEEISPEEMFRQFFGGGMGGGFGGGGPFGGGIFDTGPGFVFNLGGGGPGIRMHQFGGGRPRRRPDTAQPPGSEPVPSISSALKNLLPLLIVFLLPVISSFLSGSPAPQGPAFNFDAAKPPNTLGHTTWRLHIPYWVNPVDVEEYTARKWKKLDEIVETKYVHTINMKCEQEHVQQTRMVQDAQGWFYPDTQKMTAARKMPMPNCKRLRELGIMY</sequence>
<dbReference type="InterPro" id="IPR051100">
    <property type="entry name" value="DnaJ_subfamily_B/C"/>
</dbReference>
<dbReference type="GO" id="GO:0030544">
    <property type="term" value="F:Hsp70 protein binding"/>
    <property type="evidence" value="ECO:0007669"/>
    <property type="project" value="TreeGrafter"/>
</dbReference>
<keyword evidence="5" id="KW-0472">Membrane</keyword>